<comment type="caution">
    <text evidence="4">The sequence shown here is derived from an EMBL/GenBank/DDBJ whole genome shotgun (WGS) entry which is preliminary data.</text>
</comment>
<organism evidence="4 5">
    <name type="scientific">Adlercreutzia faecimuris</name>
    <dbReference type="NCBI Taxonomy" id="2897341"/>
    <lineage>
        <taxon>Bacteria</taxon>
        <taxon>Bacillati</taxon>
        <taxon>Actinomycetota</taxon>
        <taxon>Coriobacteriia</taxon>
        <taxon>Eggerthellales</taxon>
        <taxon>Eggerthellaceae</taxon>
        <taxon>Adlercreutzia</taxon>
    </lineage>
</organism>
<dbReference type="EMBL" id="JAJMLW010000002">
    <property type="protein sequence ID" value="MCI2242064.1"/>
    <property type="molecule type" value="Genomic_DNA"/>
</dbReference>
<evidence type="ECO:0000256" key="1">
    <source>
        <dbReference type="ARBA" id="ARBA00023125"/>
    </source>
</evidence>
<dbReference type="InterPro" id="IPR050624">
    <property type="entry name" value="HTH-type_Tx_Regulator"/>
</dbReference>
<keyword evidence="1 2" id="KW-0238">DNA-binding</keyword>
<dbReference type="PANTHER" id="PTHR43479">
    <property type="entry name" value="ACREF/ENVCD OPERON REPRESSOR-RELATED"/>
    <property type="match status" value="1"/>
</dbReference>
<dbReference type="Gene3D" id="1.10.357.10">
    <property type="entry name" value="Tetracycline Repressor, domain 2"/>
    <property type="match status" value="1"/>
</dbReference>
<reference evidence="4" key="1">
    <citation type="submission" date="2021-11" db="EMBL/GenBank/DDBJ databases">
        <title>A Novel Adlercreutzia Species, isolated from a Allomyrina dichotoma larva feces.</title>
        <authorList>
            <person name="Suh M.K."/>
        </authorList>
    </citation>
    <scope>NUCLEOTIDE SEQUENCE</scope>
    <source>
        <strain evidence="4">JBNU-10</strain>
    </source>
</reference>
<evidence type="ECO:0000313" key="4">
    <source>
        <dbReference type="EMBL" id="MCI2242064.1"/>
    </source>
</evidence>
<gene>
    <name evidence="4" type="ORF">LPT13_06845</name>
</gene>
<name>A0ABS9WGZ7_9ACTN</name>
<feature type="DNA-binding region" description="H-T-H motif" evidence="2">
    <location>
        <begin position="39"/>
        <end position="58"/>
    </location>
</feature>
<keyword evidence="5" id="KW-1185">Reference proteome</keyword>
<accession>A0ABS9WGZ7</accession>
<evidence type="ECO:0000259" key="3">
    <source>
        <dbReference type="PROSITE" id="PS50977"/>
    </source>
</evidence>
<dbReference type="Pfam" id="PF00440">
    <property type="entry name" value="TetR_N"/>
    <property type="match status" value="1"/>
</dbReference>
<dbReference type="PANTHER" id="PTHR43479:SF7">
    <property type="entry name" value="TETR-FAMILY TRANSCRIPTIONAL REGULATOR"/>
    <property type="match status" value="1"/>
</dbReference>
<dbReference type="SUPFAM" id="SSF46689">
    <property type="entry name" value="Homeodomain-like"/>
    <property type="match status" value="1"/>
</dbReference>
<dbReference type="InterPro" id="IPR001647">
    <property type="entry name" value="HTH_TetR"/>
</dbReference>
<dbReference type="Proteomes" id="UP001430755">
    <property type="component" value="Unassembled WGS sequence"/>
</dbReference>
<dbReference type="InterPro" id="IPR009057">
    <property type="entry name" value="Homeodomain-like_sf"/>
</dbReference>
<evidence type="ECO:0000313" key="5">
    <source>
        <dbReference type="Proteomes" id="UP001430755"/>
    </source>
</evidence>
<proteinExistence type="predicted"/>
<protein>
    <submittedName>
        <fullName evidence="4">TetR/AcrR family transcriptional regulator</fullName>
    </submittedName>
</protein>
<sequence length="198" mass="22047">MAPSDEAAPKLDRRVVRTRRAIQAAFRDLVVHEGAGKITVSAIARKADIDRKTFYLHYASLDELAEEQGRLVVDRITQVLVVGREPDGITVNLRTVVTELAALFQEDPAFYRRVARELSVDSMVDTLCEPVRQAIVASNPPAAELDQPGLDYLIRFFLAGTLSGFVHWFLTEPDTPIDEVVDHIQRATGDSHLFHLTG</sequence>
<dbReference type="RefSeq" id="WP_242164912.1">
    <property type="nucleotide sequence ID" value="NZ_JAJMLW010000002.1"/>
</dbReference>
<evidence type="ECO:0000256" key="2">
    <source>
        <dbReference type="PROSITE-ProRule" id="PRU00335"/>
    </source>
</evidence>
<dbReference type="PROSITE" id="PS50977">
    <property type="entry name" value="HTH_TETR_2"/>
    <property type="match status" value="1"/>
</dbReference>
<feature type="domain" description="HTH tetR-type" evidence="3">
    <location>
        <begin position="16"/>
        <end position="76"/>
    </location>
</feature>